<dbReference type="Proteomes" id="UP000549379">
    <property type="component" value="Unassembled WGS sequence"/>
</dbReference>
<dbReference type="EMBL" id="DABJAN010000002">
    <property type="protein sequence ID" value="HAJ9593163.1"/>
    <property type="molecule type" value="Genomic_DNA"/>
</dbReference>
<evidence type="ECO:0000313" key="27">
    <source>
        <dbReference type="EMBL" id="ECB9473171.1"/>
    </source>
</evidence>
<dbReference type="Proteomes" id="UP000525850">
    <property type="component" value="Unassembled WGS sequence"/>
</dbReference>
<evidence type="ECO:0000313" key="71">
    <source>
        <dbReference type="Proteomes" id="UP000540117"/>
    </source>
</evidence>
<evidence type="ECO:0000313" key="70">
    <source>
        <dbReference type="Proteomes" id="UP000533021"/>
    </source>
</evidence>
<dbReference type="EMBL" id="AANDSR010000004">
    <property type="protein sequence ID" value="EDN9836597.1"/>
    <property type="molecule type" value="Genomic_DNA"/>
</dbReference>
<dbReference type="Proteomes" id="UP000379076">
    <property type="component" value="Unassembled WGS sequence"/>
</dbReference>
<dbReference type="EMBL" id="AALEDS010000003">
    <property type="protein sequence ID" value="ECY6543640.1"/>
    <property type="molecule type" value="Genomic_DNA"/>
</dbReference>
<evidence type="ECO:0000313" key="49">
    <source>
        <dbReference type="Proteomes" id="UP000354255"/>
    </source>
</evidence>
<dbReference type="EMBL" id="AABGUK010000002">
    <property type="protein sequence ID" value="EAH4241525.1"/>
    <property type="molecule type" value="Genomic_DNA"/>
</dbReference>
<dbReference type="EMBL" id="AABAWE010000003">
    <property type="protein sequence ID" value="EAG2086860.1"/>
    <property type="molecule type" value="Genomic_DNA"/>
</dbReference>
<evidence type="ECO:0000313" key="19">
    <source>
        <dbReference type="EMBL" id="EAG4462000.1"/>
    </source>
</evidence>
<dbReference type="Proteomes" id="UP000344343">
    <property type="component" value="Unassembled WGS sequence"/>
</dbReference>
<dbReference type="EMBL" id="AALGDA010000001">
    <property type="protein sequence ID" value="ECY9781427.1"/>
    <property type="molecule type" value="Genomic_DNA"/>
</dbReference>
<dbReference type="Proteomes" id="UP000530452">
    <property type="component" value="Unassembled WGS sequence"/>
</dbReference>
<evidence type="ECO:0000313" key="38">
    <source>
        <dbReference type="EMBL" id="HAC1755087.1"/>
    </source>
</evidence>
<evidence type="ECO:0000313" key="42">
    <source>
        <dbReference type="Proteomes" id="UP000272537"/>
    </source>
</evidence>
<evidence type="ECO:0000313" key="56">
    <source>
        <dbReference type="Proteomes" id="UP000393182"/>
    </source>
</evidence>
<dbReference type="EMBL" id="AAHZFY010000004">
    <property type="protein sequence ID" value="ECB9512746.1"/>
    <property type="molecule type" value="Genomic_DNA"/>
</dbReference>
<dbReference type="EMBL" id="AACJYH010000002">
    <property type="protein sequence ID" value="EAK8896543.1"/>
    <property type="molecule type" value="Genomic_DNA"/>
</dbReference>
<dbReference type="EMBL" id="DAAJCS010000003">
    <property type="protein sequence ID" value="HAC0012301.1"/>
    <property type="molecule type" value="Genomic_DNA"/>
</dbReference>
<evidence type="ECO:0000313" key="62">
    <source>
        <dbReference type="Proteomes" id="UP000467347"/>
    </source>
</evidence>
<evidence type="ECO:0000256" key="1">
    <source>
        <dbReference type="ARBA" id="ARBA00003238"/>
    </source>
</evidence>
<dbReference type="Proteomes" id="UP000410967">
    <property type="component" value="Unassembled WGS sequence"/>
</dbReference>
<dbReference type="PANTHER" id="PTHR33434">
    <property type="entry name" value="DEGV DOMAIN-CONTAINING PROTEIN DR_1986-RELATED"/>
    <property type="match status" value="1"/>
</dbReference>
<evidence type="ECO:0000313" key="24">
    <source>
        <dbReference type="EMBL" id="EAH4241525.1"/>
    </source>
</evidence>
<dbReference type="Proteomes" id="UP000489121">
    <property type="component" value="Unassembled WGS sequence"/>
</dbReference>
<evidence type="ECO:0000313" key="37">
    <source>
        <dbReference type="EMBL" id="HAC0275485.1"/>
    </source>
</evidence>
<dbReference type="Proteomes" id="UP000566721">
    <property type="component" value="Unassembled WGS sequence"/>
</dbReference>
<dbReference type="Proteomes" id="UP000844415">
    <property type="component" value="Unassembled WGS sequence"/>
</dbReference>
<evidence type="ECO:0000313" key="47">
    <source>
        <dbReference type="Proteomes" id="UP000345329"/>
    </source>
</evidence>
<organism evidence="6 49">
    <name type="scientific">Listeria monocytogenes</name>
    <dbReference type="NCBI Taxonomy" id="1639"/>
    <lineage>
        <taxon>Bacteria</taxon>
        <taxon>Bacillati</taxon>
        <taxon>Bacillota</taxon>
        <taxon>Bacilli</taxon>
        <taxon>Bacillales</taxon>
        <taxon>Listeriaceae</taxon>
        <taxon>Listeria</taxon>
    </lineage>
</organism>
<evidence type="ECO:0000313" key="18">
    <source>
        <dbReference type="EMBL" id="EAG4331896.1"/>
    </source>
</evidence>
<evidence type="ECO:0000313" key="79">
    <source>
        <dbReference type="Proteomes" id="UP000852906"/>
    </source>
</evidence>
<dbReference type="Proteomes" id="UP000546397">
    <property type="component" value="Unassembled WGS sequence"/>
</dbReference>
<dbReference type="Proteomes" id="UP000455569">
    <property type="component" value="Unassembled WGS sequence"/>
</dbReference>
<dbReference type="Proteomes" id="UP000354255">
    <property type="component" value="Unassembled WGS sequence"/>
</dbReference>
<dbReference type="EMBL" id="AANCRK010000006">
    <property type="protein sequence ID" value="EDN7715891.1"/>
    <property type="molecule type" value="Genomic_DNA"/>
</dbReference>
<dbReference type="InterPro" id="IPR050270">
    <property type="entry name" value="DegV_domain_contain"/>
</dbReference>
<evidence type="ECO:0000313" key="4">
    <source>
        <dbReference type="EMBL" id="EAC5549990.1"/>
    </source>
</evidence>
<dbReference type="Proteomes" id="UP000481141">
    <property type="component" value="Unassembled WGS sequence"/>
</dbReference>
<evidence type="ECO:0000313" key="35">
    <source>
        <dbReference type="EMBL" id="HAB8556132.1"/>
    </source>
</evidence>
<evidence type="ECO:0000313" key="45">
    <source>
        <dbReference type="Proteomes" id="UP000339309"/>
    </source>
</evidence>
<dbReference type="Proteomes" id="UP000841146">
    <property type="component" value="Unassembled WGS sequence"/>
</dbReference>
<evidence type="ECO:0000313" key="63">
    <source>
        <dbReference type="Proteomes" id="UP000478704"/>
    </source>
</evidence>
<evidence type="ECO:0000313" key="3">
    <source>
        <dbReference type="EMBL" id="EAC4552601.1"/>
    </source>
</evidence>
<evidence type="ECO:0000313" key="69">
    <source>
        <dbReference type="Proteomes" id="UP000530452"/>
    </source>
</evidence>
<evidence type="ECO:0000313" key="33">
    <source>
        <dbReference type="EMBL" id="EDN9836597.1"/>
    </source>
</evidence>
<dbReference type="EMBL" id="AAALRN010000006">
    <property type="protein sequence ID" value="EAD1185836.1"/>
    <property type="molecule type" value="Genomic_DNA"/>
</dbReference>
<dbReference type="EMBL" id="DAAJFY010000005">
    <property type="protein sequence ID" value="HAC0275485.1"/>
    <property type="molecule type" value="Genomic_DNA"/>
</dbReference>
<dbReference type="EMBL" id="AAANYN010000002">
    <property type="protein sequence ID" value="EAD5772993.1"/>
    <property type="molecule type" value="Genomic_DNA"/>
</dbReference>
<dbReference type="EMBL" id="DAAIJL010000002">
    <property type="protein sequence ID" value="HAB8556132.1"/>
    <property type="molecule type" value="Genomic_DNA"/>
</dbReference>
<evidence type="ECO:0000313" key="41">
    <source>
        <dbReference type="EMBL" id="RKA06670.1"/>
    </source>
</evidence>
<dbReference type="EMBL" id="AAAIKW010000005">
    <property type="protein sequence ID" value="EAC4552601.1"/>
    <property type="molecule type" value="Genomic_DNA"/>
</dbReference>
<evidence type="ECO:0000313" key="65">
    <source>
        <dbReference type="Proteomes" id="UP000489121"/>
    </source>
</evidence>
<evidence type="ECO:0000313" key="6">
    <source>
        <dbReference type="EMBL" id="EAC9039993.1"/>
    </source>
</evidence>
<comment type="caution">
    <text evidence="6">The sequence shown here is derived from an EMBL/GenBank/DDBJ whole genome shotgun (WGS) entry which is preliminary data.</text>
</comment>
<dbReference type="EMBL" id="AABBZO010000006">
    <property type="protein sequence ID" value="EAG4462000.1"/>
    <property type="molecule type" value="Genomic_DNA"/>
</dbReference>
<dbReference type="Proteomes" id="UP000478704">
    <property type="component" value="Unassembled WGS sequence"/>
</dbReference>
<name>A0A0B8RHB8_LISMN</name>
<evidence type="ECO:0000313" key="9">
    <source>
        <dbReference type="EMBL" id="EAD5772993.1"/>
    </source>
</evidence>
<evidence type="ECO:0000313" key="7">
    <source>
        <dbReference type="EMBL" id="EAD1185836.1"/>
    </source>
</evidence>
<dbReference type="EMBL" id="AAIAJJ010000003">
    <property type="protein sequence ID" value="ECC1556333.1"/>
    <property type="molecule type" value="Genomic_DNA"/>
</dbReference>
<dbReference type="Proteomes" id="UP000403352">
    <property type="component" value="Unassembled WGS sequence"/>
</dbReference>
<dbReference type="EMBL" id="AABBYJ010000007">
    <property type="protein sequence ID" value="EAG4331896.1"/>
    <property type="molecule type" value="Genomic_DNA"/>
</dbReference>
<dbReference type="Proteomes" id="UP000389283">
    <property type="component" value="Unassembled WGS sequence"/>
</dbReference>
<evidence type="ECO:0000313" key="25">
    <source>
        <dbReference type="EMBL" id="EAK8896543.1"/>
    </source>
</evidence>
<evidence type="ECO:0000313" key="54">
    <source>
        <dbReference type="Proteomes" id="UP000379076"/>
    </source>
</evidence>
<dbReference type="AlphaFoldDB" id="A0A0B8RHB8"/>
<evidence type="ECO:0000313" key="74">
    <source>
        <dbReference type="Proteomes" id="UP000566721"/>
    </source>
</evidence>
<evidence type="ECO:0000313" key="30">
    <source>
        <dbReference type="EMBL" id="ECY6543640.1"/>
    </source>
</evidence>
<dbReference type="EMBL" id="AAAKQF010000004">
    <property type="protein sequence ID" value="EAC9039993.1"/>
    <property type="molecule type" value="Genomic_DNA"/>
</dbReference>
<evidence type="ECO:0000313" key="59">
    <source>
        <dbReference type="Proteomes" id="UP000410967"/>
    </source>
</evidence>
<dbReference type="NCBIfam" id="TIGR00762">
    <property type="entry name" value="DegV"/>
    <property type="match status" value="1"/>
</dbReference>
<dbReference type="Proteomes" id="UP000358545">
    <property type="component" value="Unassembled WGS sequence"/>
</dbReference>
<gene>
    <name evidence="13" type="ORF">A8L61_00325</name>
    <name evidence="3" type="ORF">ABZ57_08900</name>
    <name evidence="40" type="ORF">AJL21_09350</name>
    <name evidence="11" type="ORF">ART25_05370</name>
    <name evidence="4" type="ORF">ARY78_06085</name>
    <name evidence="16" type="ORF">B1N52_11285</name>
    <name evidence="15" type="ORF">B1S26_03760</name>
    <name evidence="17" type="ORF">B5K54_00880</name>
    <name evidence="14" type="ORF">BCZ21_06275</name>
    <name evidence="19" type="ORF">CA369_06865</name>
    <name evidence="18" type="ORF">CAV64_11665</name>
    <name evidence="22" type="ORF">D4920_09075</name>
    <name evidence="21" type="ORF">D4B11_01770</name>
    <name evidence="23" type="ORF">D5N24_08430</name>
    <name evidence="25" type="ORF">D7104_02395</name>
    <name evidence="20" type="ORF">DCT16_12160</name>
    <name evidence="5" type="ORF">DU018_00445</name>
    <name evidence="41" type="ORF">DYZ80_02565</name>
    <name evidence="12" type="ORF">E1W56_09845</name>
    <name evidence="24" type="ORF">E5F58_05835</name>
    <name evidence="10" type="ORF">EX365_03505</name>
    <name evidence="9" type="ORF">EXZ73_01695</name>
    <name evidence="30" type="ORF">F6436_04780</name>
    <name evidence="31" type="ORF">F6515_00320</name>
    <name evidence="26" type="ORF">FA835_01240</name>
    <name evidence="28" type="ORF">FLQ97_03260</name>
    <name evidence="27" type="ORF">FLR03_05685</name>
    <name evidence="29" type="ORF">FNX40_05865</name>
    <name evidence="34" type="ORF">G3O21_001592</name>
    <name evidence="38" type="ORF">GI949_08870</name>
    <name evidence="33" type="ORF">GJW51_07940</name>
    <name evidence="32" type="ORF">GQG13_12275</name>
    <name evidence="35" type="ORF">GYS09_02365</name>
    <name evidence="36" type="ORF">GYX23_04730</name>
    <name evidence="37" type="ORF">GYY14_08905</name>
    <name evidence="39" type="ORF">HQN34_001362</name>
    <name evidence="6" type="ORF">KV70_07225</name>
    <name evidence="7" type="ORF">QD52_12185</name>
    <name evidence="8" type="ORF">UI29_12625</name>
</gene>
<dbReference type="KEGG" id="lmok:CQ02_09665"/>
<sequence>MRKIKIITDSTAGLTLEEAAKWNIDVLYLTVEIDGQIYNPKTDITPEEFMVRMAETKELPKSSQPAIGSFVEAYEKYTAEGYEILSIHLTEKLSGTVNAARQAADMVEGNITVVDCDYTARGQAFQVLKAAEMAQSGDYSVEEIHAKINDIRDKTKLYIVVVTLDNLIKGGRVGRMQGFFGSLLNIKLIAKLTDGQLEEETKVRSNKKVLQYCLNLIKDEPKNIQHLDVVHADGLNLADDFIAESKEITGLTEIPLFFADPVISTHAGTGAFAFMYYTD</sequence>
<evidence type="ECO:0000313" key="12">
    <source>
        <dbReference type="EMBL" id="EAE4942334.1"/>
    </source>
</evidence>
<accession>A0A0B8RHB8</accession>
<dbReference type="Proteomes" id="UP000331186">
    <property type="component" value="Unassembled WGS sequence"/>
</dbReference>
<evidence type="ECO:0000313" key="44">
    <source>
        <dbReference type="Proteomes" id="UP000337746"/>
    </source>
</evidence>
<evidence type="ECO:0000313" key="40">
    <source>
        <dbReference type="EMBL" id="OET49868.1"/>
    </source>
</evidence>
<evidence type="ECO:0000313" key="15">
    <source>
        <dbReference type="EMBL" id="EAG2244517.1"/>
    </source>
</evidence>
<evidence type="ECO:0000313" key="39">
    <source>
        <dbReference type="EMBL" id="HAJ9593163.1"/>
    </source>
</evidence>
<evidence type="ECO:0000313" key="77">
    <source>
        <dbReference type="Proteomes" id="UP000843775"/>
    </source>
</evidence>
<evidence type="ECO:0000313" key="34">
    <source>
        <dbReference type="EMBL" id="EDP8514169.1"/>
    </source>
</evidence>
<evidence type="ECO:0000313" key="48">
    <source>
        <dbReference type="Proteomes" id="UP000350032"/>
    </source>
</evidence>
<dbReference type="Proteomes" id="UP000345329">
    <property type="component" value="Unassembled WGS sequence"/>
</dbReference>
<evidence type="ECO:0000313" key="28">
    <source>
        <dbReference type="EMBL" id="ECB9512746.1"/>
    </source>
</evidence>
<dbReference type="PROSITE" id="PS51482">
    <property type="entry name" value="DEGV"/>
    <property type="match status" value="1"/>
</dbReference>
<evidence type="ECO:0000313" key="58">
    <source>
        <dbReference type="Proteomes" id="UP000403352"/>
    </source>
</evidence>
<evidence type="ECO:0000313" key="14">
    <source>
        <dbReference type="EMBL" id="EAG2086860.1"/>
    </source>
</evidence>
<dbReference type="RefSeq" id="WP_003730834.1">
    <property type="nucleotide sequence ID" value="NC_021824.1"/>
</dbReference>
<evidence type="ECO:0000313" key="29">
    <source>
        <dbReference type="EMBL" id="ECC1556333.1"/>
    </source>
</evidence>
<dbReference type="Proteomes" id="UP000527632">
    <property type="component" value="Unassembled WGS sequence"/>
</dbReference>
<evidence type="ECO:0000313" key="60">
    <source>
        <dbReference type="Proteomes" id="UP000423131"/>
    </source>
</evidence>
<evidence type="ECO:0000313" key="31">
    <source>
        <dbReference type="EMBL" id="ECY9781427.1"/>
    </source>
</evidence>
<evidence type="ECO:0000313" key="21">
    <source>
        <dbReference type="EMBL" id="EAG9518482.1"/>
    </source>
</evidence>
<dbReference type="Proteomes" id="UP000339309">
    <property type="component" value="Unassembled WGS sequence"/>
</dbReference>
<evidence type="ECO:0000313" key="73">
    <source>
        <dbReference type="Proteomes" id="UP000549379"/>
    </source>
</evidence>
<evidence type="ECO:0000313" key="20">
    <source>
        <dbReference type="EMBL" id="EAG6170125.1"/>
    </source>
</evidence>
<evidence type="ECO:0000313" key="32">
    <source>
        <dbReference type="EMBL" id="EDN7715891.1"/>
    </source>
</evidence>
<reference evidence="75 76" key="3">
    <citation type="journal article" date="2018" name="Genome Biol.">
        <title>SKESA: strategic k-mer extension for scrupulous assemblies.</title>
        <authorList>
            <person name="Souvorov A."/>
            <person name="Agarwala R."/>
            <person name="Lipman D.J."/>
        </authorList>
    </citation>
    <scope>NUCLEOTIDE SEQUENCE [LARGE SCALE GENOMIC DNA]</scope>
    <source>
        <strain evidence="39">2017-325981-023-01</strain>
        <strain evidence="35 78">CFIAFB20100120</strain>
        <strain evidence="37">CFIAFB20170037</strain>
        <strain evidence="36 75">CFIAFB20170045</strain>
        <strain evidence="38 77">DMG1500109</strain>
    </source>
</reference>
<evidence type="ECO:0000313" key="75">
    <source>
        <dbReference type="Proteomes" id="UP000841146"/>
    </source>
</evidence>
<dbReference type="EMBL" id="AABAYG010000002">
    <property type="protein sequence ID" value="EAG2244517.1"/>
    <property type="molecule type" value="Genomic_DNA"/>
</dbReference>
<dbReference type="Proteomes" id="UP000533021">
    <property type="component" value="Unassembled WGS sequence"/>
</dbReference>
<protein>
    <submittedName>
        <fullName evidence="41">DegV domain-containing protein</fullName>
    </submittedName>
    <submittedName>
        <fullName evidence="32">DegV family EDD domain-containing protein</fullName>
    </submittedName>
    <submittedName>
        <fullName evidence="6">DegV family protein</fullName>
    </submittedName>
    <submittedName>
        <fullName evidence="40">Fatty acid-binding protein DegV</fullName>
    </submittedName>
</protein>
<reference evidence="45 49" key="5">
    <citation type="submission" date="2018-06" db="EMBL/GenBank/DDBJ databases">
        <authorList>
            <consortium name="PulseNet: The National Subtyping Network for Foodborne Disease Surveillance"/>
            <person name="Tarr C.L."/>
            <person name="Trees E."/>
            <person name="Katz L.S."/>
            <person name="Carleton-Romer H.A."/>
            <person name="Stroika S."/>
            <person name="Kucerova Z."/>
            <person name="Roache K.F."/>
            <person name="Sabol A.L."/>
            <person name="Besser J."/>
            <person name="Gerner-Smidt P."/>
        </authorList>
    </citation>
    <scope>NUCLEOTIDE SEQUENCE [LARGE SCALE GENOMIC DNA]</scope>
    <source>
        <strain evidence="3 45">2015L-6227</strain>
        <strain evidence="6 49">PNUSAL000910</strain>
        <strain evidence="13 50">PNUSAL002180</strain>
        <strain evidence="25 48">PNUSAL004402</strain>
        <strain evidence="31 65">PNUSAL005692</strain>
    </source>
</reference>
<comment type="function">
    <text evidence="1">May bind long-chain fatty acids, such as palmitate, and may play a role in lipid transport or fatty acid metabolism.</text>
</comment>
<dbReference type="EMBL" id="AAAMZD010000006">
    <property type="protein sequence ID" value="EAD3793598.1"/>
    <property type="molecule type" value="Genomic_DNA"/>
</dbReference>
<dbReference type="InterPro" id="IPR043168">
    <property type="entry name" value="DegV_C"/>
</dbReference>
<dbReference type="Proteomes" id="UP000272537">
    <property type="component" value="Unassembled WGS sequence"/>
</dbReference>
<dbReference type="EMBL" id="QXLS01000006">
    <property type="protein sequence ID" value="RKA06670.1"/>
    <property type="molecule type" value="Genomic_DNA"/>
</dbReference>
<dbReference type="Gene3D" id="3.40.50.10170">
    <property type="match status" value="1"/>
</dbReference>
<dbReference type="Proteomes" id="UP000393182">
    <property type="component" value="Unassembled WGS sequence"/>
</dbReference>
<dbReference type="EMBL" id="AABFVG010000005">
    <property type="protein sequence ID" value="EAH2282220.1"/>
    <property type="molecule type" value="Genomic_DNA"/>
</dbReference>
<evidence type="ECO:0000313" key="57">
    <source>
        <dbReference type="Proteomes" id="UP000398321"/>
    </source>
</evidence>
<dbReference type="EMBL" id="AANPAU010000005">
    <property type="protein sequence ID" value="EDP8514169.1"/>
    <property type="molecule type" value="Genomic_DNA"/>
</dbReference>
<dbReference type="EMBL" id="DAAJZA010000005">
    <property type="protein sequence ID" value="HAC1755087.1"/>
    <property type="molecule type" value="Genomic_DNA"/>
</dbReference>
<evidence type="ECO:0000313" key="13">
    <source>
        <dbReference type="EMBL" id="EAG0865718.1"/>
    </source>
</evidence>
<dbReference type="EMBL" id="AAHZFN010000006">
    <property type="protein sequence ID" value="ECB9473171.1"/>
    <property type="molecule type" value="Genomic_DNA"/>
</dbReference>
<dbReference type="Proteomes" id="UP000376505">
    <property type="component" value="Unassembled WGS sequence"/>
</dbReference>
<reference evidence="44 47" key="4">
    <citation type="submission" date="2018-06" db="EMBL/GenBank/DDBJ databases">
        <authorList>
            <consortium name="GenomeTrakr: Next Generation Sequencing Network for Food Pathogen Tracability"/>
        </authorList>
    </citation>
    <scope>NUCLEOTIDE SEQUENCE [LARGE SCALE GENOMIC DNA]</scope>
    <source>
        <strain evidence="17 73">10B02965A-1</strain>
        <strain evidence="19 68">CFSAN063727</strain>
        <strain evidence="32 61">CFSAN102901</strain>
        <strain evidence="11 54">FDA00006494</strain>
        <strain evidence="4 52">FDA00007096</strain>
        <strain evidence="7 58">FDA00008584</strain>
        <strain evidence="15">FDA00011243</strain>
        <strain evidence="5 43">FDA00013332</strain>
        <strain evidence="10 46">FDA00013853</strain>
        <strain evidence="27 60">FDA00014336</strain>
        <strain evidence="29 55">FDA00014370</strain>
        <strain evidence="28 57">FDA00014392</strain>
        <strain evidence="34">FDA00015054</strain>
        <strain evidence="18 71">FDA1005580-S054-001</strain>
        <strain evidence="63">FDA1090798-S029-001</strain>
        <strain evidence="64">FDA956581-098-004</strain>
        <strain evidence="16 66">FDA960927-006-004</strain>
        <strain evidence="20 74">FLAG-38921</strain>
        <strain evidence="14 44">FLAG-54356</strain>
        <strain evidence="9 53">FSIS31901579</strain>
        <strain evidence="24 67">LS1344</strain>
        <strain evidence="33 62">OSF101448</strain>
        <strain evidence="8 47">VA-WGS-00405</strain>
    </source>
</reference>
<dbReference type="EMBL" id="AABCVX010000006">
    <property type="protein sequence ID" value="EAG6170125.1"/>
    <property type="molecule type" value="Genomic_DNA"/>
</dbReference>
<evidence type="ECO:0000313" key="50">
    <source>
        <dbReference type="Proteomes" id="UP000358545"/>
    </source>
</evidence>
<dbReference type="Proteomes" id="UP000528151">
    <property type="component" value="Unassembled WGS sequence"/>
</dbReference>
<evidence type="ECO:0000313" key="17">
    <source>
        <dbReference type="EMBL" id="EAG2995842.1"/>
    </source>
</evidence>
<dbReference type="Proteomes" id="UP000467347">
    <property type="component" value="Unassembled WGS sequence"/>
</dbReference>
<evidence type="ECO:0000313" key="68">
    <source>
        <dbReference type="Proteomes" id="UP000528151"/>
    </source>
</evidence>
<evidence type="ECO:0000313" key="51">
    <source>
        <dbReference type="Proteomes" id="UP000364988"/>
    </source>
</evidence>
<evidence type="ECO:0000313" key="66">
    <source>
        <dbReference type="Proteomes" id="UP000525850"/>
    </source>
</evidence>
<dbReference type="EMBL" id="AABBHO010000002">
    <property type="protein sequence ID" value="EAG2995842.1"/>
    <property type="molecule type" value="Genomic_DNA"/>
</dbReference>
<dbReference type="SUPFAM" id="SSF82549">
    <property type="entry name" value="DAK1/DegV-like"/>
    <property type="match status" value="1"/>
</dbReference>
<evidence type="ECO:0000313" key="16">
    <source>
        <dbReference type="EMBL" id="EAG2515744.1"/>
    </source>
</evidence>
<evidence type="ECO:0000313" key="52">
    <source>
        <dbReference type="Proteomes" id="UP000365297"/>
    </source>
</evidence>
<evidence type="ECO:0000313" key="8">
    <source>
        <dbReference type="EMBL" id="EAD3793598.1"/>
    </source>
</evidence>
<dbReference type="Proteomes" id="UP000540117">
    <property type="component" value="Unassembled WGS sequence"/>
</dbReference>
<reference evidence="12 56" key="6">
    <citation type="submission" date="2019-03" db="EMBL/GenBank/DDBJ databases">
        <authorList>
            <person name="Ashton P.M."/>
            <person name="Dallman T."/>
            <person name="Nair S."/>
            <person name="De Pinna E."/>
            <person name="Peters T."/>
            <person name="Grant K."/>
        </authorList>
    </citation>
    <scope>NUCLEOTIDE SEQUENCE [LARGE SCALE GENOMIC DNA]</scope>
    <source>
        <strain evidence="22 70">282333</strain>
        <strain evidence="23 69">282352</strain>
        <strain evidence="21 72">289003</strain>
        <strain evidence="12">RL15000286</strain>
    </source>
</reference>
<dbReference type="EMBL" id="AAAIXK010000003">
    <property type="protein sequence ID" value="EAC5549990.1"/>
    <property type="molecule type" value="Genomic_DNA"/>
</dbReference>
<reference evidence="30 51" key="7">
    <citation type="submission" date="2019-09" db="EMBL/GenBank/DDBJ databases">
        <authorList>
            <consortium name="GenomeTrakr network: Whole genome sequencing for foodborne pathogen traceback"/>
        </authorList>
    </citation>
    <scope>NUCLEOTIDE SEQUENCE [LARGE SCALE GENOMIC DNA]</scope>
    <source>
        <strain evidence="30 51">FLAG-55987</strain>
        <strain evidence="26 59">PHLUSALM00088</strain>
    </source>
</reference>
<dbReference type="EMBL" id="AABBAW010000006">
    <property type="protein sequence ID" value="EAG2515744.1"/>
    <property type="molecule type" value="Genomic_DNA"/>
</dbReference>
<evidence type="ECO:0000313" key="55">
    <source>
        <dbReference type="Proteomes" id="UP000389283"/>
    </source>
</evidence>
<reference evidence="41 42" key="2">
    <citation type="journal article" date="2018" name="BMC Genomics">
        <title>Genes significantly associated with lineage II food isolates of Listeria monocytogenes.</title>
        <authorList>
            <person name="Pirone-Davies C."/>
            <person name="Chen Y."/>
            <person name="Pightling A."/>
            <person name="Ryan G."/>
            <person name="Wang Y."/>
            <person name="Yao K."/>
            <person name="Hoffmann M."/>
            <person name="Allard M.W."/>
        </authorList>
    </citation>
    <scope>NUCLEOTIDE SEQUENCE [LARGE SCALE GENOMIC DNA]</scope>
    <source>
        <strain evidence="41 42">PNUSAL000550</strain>
    </source>
</reference>
<evidence type="ECO:0000256" key="2">
    <source>
        <dbReference type="ARBA" id="ARBA00023121"/>
    </source>
</evidence>
<dbReference type="EMBL" id="AAAQQZ010000002">
    <property type="protein sequence ID" value="EAE1338341.1"/>
    <property type="molecule type" value="Genomic_DNA"/>
</dbReference>
<reference evidence="40 79" key="1">
    <citation type="submission" date="2016-09" db="EMBL/GenBank/DDBJ databases">
        <title>100K Listeria isolates.</title>
        <authorList>
            <person name="Chen P."/>
            <person name="Weimer B.C."/>
            <person name="Kong N."/>
            <person name="Huang B."/>
        </authorList>
    </citation>
    <scope>NUCLEOTIDE SEQUENCE [LARGE SCALE GENOMIC DNA]</scope>
    <source>
        <strain evidence="40 79">BCW_2383</strain>
    </source>
</reference>
<evidence type="ECO:0000313" key="67">
    <source>
        <dbReference type="Proteomes" id="UP000527632"/>
    </source>
</evidence>
<keyword evidence="2" id="KW-0446">Lipid-binding</keyword>
<evidence type="ECO:0000313" key="78">
    <source>
        <dbReference type="Proteomes" id="UP000844415"/>
    </source>
</evidence>
<dbReference type="Proteomes" id="UP000337746">
    <property type="component" value="Unassembled WGS sequence"/>
</dbReference>
<dbReference type="EMBL" id="AAAJKI010000001">
    <property type="protein sequence ID" value="EAC6546822.1"/>
    <property type="molecule type" value="Genomic_DNA"/>
</dbReference>
<evidence type="ECO:0000313" key="11">
    <source>
        <dbReference type="EMBL" id="EAE1338341.1"/>
    </source>
</evidence>
<evidence type="ECO:0000313" key="53">
    <source>
        <dbReference type="Proteomes" id="UP000376505"/>
    </source>
</evidence>
<evidence type="ECO:0000313" key="5">
    <source>
        <dbReference type="EMBL" id="EAC6546822.1"/>
    </source>
</evidence>
<dbReference type="EMBL" id="AABGHY010000005">
    <property type="protein sequence ID" value="EAH3294419.1"/>
    <property type="molecule type" value="Genomic_DNA"/>
</dbReference>
<dbReference type="EMBL" id="AABEMN010000002">
    <property type="protein sequence ID" value="EAG9518482.1"/>
    <property type="molecule type" value="Genomic_DNA"/>
</dbReference>
<evidence type="ECO:0000313" key="10">
    <source>
        <dbReference type="EMBL" id="EAD5785627.1"/>
    </source>
</evidence>
<dbReference type="Gene3D" id="3.30.1180.10">
    <property type="match status" value="1"/>
</dbReference>
<evidence type="ECO:0000313" key="76">
    <source>
        <dbReference type="Proteomes" id="UP000843503"/>
    </source>
</evidence>
<dbReference type="Pfam" id="PF02645">
    <property type="entry name" value="DegV"/>
    <property type="match status" value="1"/>
</dbReference>
<dbReference type="Proteomes" id="UP000364988">
    <property type="component" value="Unassembled WGS sequence"/>
</dbReference>
<reference evidence="39" key="8">
    <citation type="submission" date="2020-05" db="EMBL/GenBank/DDBJ databases">
        <authorList>
            <consortium name="NCBI Pathogen Detection Project"/>
        </authorList>
    </citation>
    <scope>NUCLEOTIDE SEQUENCE</scope>
    <source>
        <strain evidence="39">2017-325981-023-01</strain>
        <strain evidence="35">CFIAFB20100120</strain>
        <strain evidence="37">CFIAFB20170037</strain>
        <strain evidence="36">CFIAFB20170045</strain>
        <strain evidence="38">DMG1500109</strain>
    </source>
</reference>
<evidence type="ECO:0000313" key="26">
    <source>
        <dbReference type="EMBL" id="EAK9315724.1"/>
    </source>
</evidence>
<evidence type="ECO:0000313" key="61">
    <source>
        <dbReference type="Proteomes" id="UP000455569"/>
    </source>
</evidence>
<dbReference type="PANTHER" id="PTHR33434:SF8">
    <property type="entry name" value="DEGV DOMAIN-CONTAINING PROTEIN SPR1019"/>
    <property type="match status" value="1"/>
</dbReference>
<dbReference type="EMBL" id="MJTJ01000018">
    <property type="protein sequence ID" value="OET49868.1"/>
    <property type="molecule type" value="Genomic_DNA"/>
</dbReference>
<dbReference type="Proteomes" id="UP000842809">
    <property type="component" value="Unassembled WGS sequence"/>
</dbReference>
<dbReference type="EMBL" id="AAASLB010000005">
    <property type="protein sequence ID" value="EAE4942334.1"/>
    <property type="molecule type" value="Genomic_DNA"/>
</dbReference>
<evidence type="ECO:0000313" key="22">
    <source>
        <dbReference type="EMBL" id="EAH2282220.1"/>
    </source>
</evidence>
<dbReference type="InterPro" id="IPR003797">
    <property type="entry name" value="DegV"/>
</dbReference>
<dbReference type="Proteomes" id="UP000398321">
    <property type="component" value="Unassembled WGS sequence"/>
</dbReference>
<evidence type="ECO:0000313" key="64">
    <source>
        <dbReference type="Proteomes" id="UP000481141"/>
    </source>
</evidence>
<dbReference type="GO" id="GO:0008289">
    <property type="term" value="F:lipid binding"/>
    <property type="evidence" value="ECO:0007669"/>
    <property type="project" value="UniProtKB-KW"/>
</dbReference>
<dbReference type="Proteomes" id="UP000350032">
    <property type="component" value="Unassembled WGS sequence"/>
</dbReference>
<evidence type="ECO:0000313" key="43">
    <source>
        <dbReference type="Proteomes" id="UP000331186"/>
    </source>
</evidence>
<evidence type="ECO:0000313" key="23">
    <source>
        <dbReference type="EMBL" id="EAH3294419.1"/>
    </source>
</evidence>
<dbReference type="Proteomes" id="UP000423131">
    <property type="component" value="Unassembled WGS sequence"/>
</dbReference>
<dbReference type="Proteomes" id="UP000365297">
    <property type="component" value="Unassembled WGS sequence"/>
</dbReference>
<dbReference type="EMBL" id="AAANYR010000002">
    <property type="protein sequence ID" value="EAD5785627.1"/>
    <property type="molecule type" value="Genomic_DNA"/>
</dbReference>
<dbReference type="EMBL" id="AACKDQ010000002">
    <property type="protein sequence ID" value="EAK9315724.1"/>
    <property type="molecule type" value="Genomic_DNA"/>
</dbReference>
<evidence type="ECO:0000313" key="46">
    <source>
        <dbReference type="Proteomes" id="UP000344343"/>
    </source>
</evidence>
<dbReference type="Proteomes" id="UP000843503">
    <property type="component" value="Unassembled WGS sequence"/>
</dbReference>
<evidence type="ECO:0000313" key="72">
    <source>
        <dbReference type="Proteomes" id="UP000546397"/>
    </source>
</evidence>
<proteinExistence type="predicted"/>
<dbReference type="Proteomes" id="UP000852906">
    <property type="component" value="Unassembled WGS sequence"/>
</dbReference>
<evidence type="ECO:0000313" key="36">
    <source>
        <dbReference type="EMBL" id="HAC0012301.1"/>
    </source>
</evidence>
<dbReference type="EMBL" id="AABAGT010000001">
    <property type="protein sequence ID" value="EAG0865718.1"/>
    <property type="molecule type" value="Genomic_DNA"/>
</dbReference>
<dbReference type="Proteomes" id="UP000843775">
    <property type="component" value="Unassembled WGS sequence"/>
</dbReference>